<evidence type="ECO:0000313" key="1">
    <source>
        <dbReference type="EMBL" id="JAD45639.1"/>
    </source>
</evidence>
<reference evidence="1" key="1">
    <citation type="submission" date="2014-09" db="EMBL/GenBank/DDBJ databases">
        <authorList>
            <person name="Magalhaes I.L.F."/>
            <person name="Oliveira U."/>
            <person name="Santos F.R."/>
            <person name="Vidigal T.H.D.A."/>
            <person name="Brescovit A.D."/>
            <person name="Santos A.J."/>
        </authorList>
    </citation>
    <scope>NUCLEOTIDE SEQUENCE</scope>
    <source>
        <tissue evidence="1">Shoot tissue taken approximately 20 cm above the soil surface</tissue>
    </source>
</reference>
<sequence length="16" mass="1958">MCNKISNSDVELKYKW</sequence>
<name>A0A0A9A1Y9_ARUDO</name>
<organism evidence="1">
    <name type="scientific">Arundo donax</name>
    <name type="common">Giant reed</name>
    <name type="synonym">Donax arundinaceus</name>
    <dbReference type="NCBI Taxonomy" id="35708"/>
    <lineage>
        <taxon>Eukaryota</taxon>
        <taxon>Viridiplantae</taxon>
        <taxon>Streptophyta</taxon>
        <taxon>Embryophyta</taxon>
        <taxon>Tracheophyta</taxon>
        <taxon>Spermatophyta</taxon>
        <taxon>Magnoliopsida</taxon>
        <taxon>Liliopsida</taxon>
        <taxon>Poales</taxon>
        <taxon>Poaceae</taxon>
        <taxon>PACMAD clade</taxon>
        <taxon>Arundinoideae</taxon>
        <taxon>Arundineae</taxon>
        <taxon>Arundo</taxon>
    </lineage>
</organism>
<dbReference type="AlphaFoldDB" id="A0A0A9A1Y9"/>
<protein>
    <submittedName>
        <fullName evidence="1">Uncharacterized protein</fullName>
    </submittedName>
</protein>
<reference evidence="1" key="2">
    <citation type="journal article" date="2015" name="Data Brief">
        <title>Shoot transcriptome of the giant reed, Arundo donax.</title>
        <authorList>
            <person name="Barrero R.A."/>
            <person name="Guerrero F.D."/>
            <person name="Moolhuijzen P."/>
            <person name="Goolsby J.A."/>
            <person name="Tidwell J."/>
            <person name="Bellgard S.E."/>
            <person name="Bellgard M.I."/>
        </authorList>
    </citation>
    <scope>NUCLEOTIDE SEQUENCE</scope>
    <source>
        <tissue evidence="1">Shoot tissue taken approximately 20 cm above the soil surface</tissue>
    </source>
</reference>
<dbReference type="EMBL" id="GBRH01252256">
    <property type="protein sequence ID" value="JAD45639.1"/>
    <property type="molecule type" value="Transcribed_RNA"/>
</dbReference>
<proteinExistence type="predicted"/>
<accession>A0A0A9A1Y9</accession>